<evidence type="ECO:0000256" key="1">
    <source>
        <dbReference type="SAM" id="MobiDB-lite"/>
    </source>
</evidence>
<sequence length="97" mass="10576">MTSRAPSPTDSEMGGGSPPSPPPIHAPLPYRPGALDLSHTPSAFLPHRAQPALPPRRRIFDEATPRQPKGSVHGWTAVRNPPKPLPRPPLPQRTHRQ</sequence>
<comment type="caution">
    <text evidence="2">The sequence shown here is derived from an EMBL/GenBank/DDBJ whole genome shotgun (WGS) entry which is preliminary data.</text>
</comment>
<evidence type="ECO:0000313" key="3">
    <source>
        <dbReference type="Proteomes" id="UP000235392"/>
    </source>
</evidence>
<reference evidence="2 3" key="1">
    <citation type="submission" date="2017-11" db="EMBL/GenBank/DDBJ databases">
        <title>De novo assembly and phasing of dikaryotic genomes from two isolates of Puccinia coronata f. sp. avenae, the causal agent of oat crown rust.</title>
        <authorList>
            <person name="Miller M.E."/>
            <person name="Zhang Y."/>
            <person name="Omidvar V."/>
            <person name="Sperschneider J."/>
            <person name="Schwessinger B."/>
            <person name="Raley C."/>
            <person name="Palmer J.M."/>
            <person name="Garnica D."/>
            <person name="Upadhyaya N."/>
            <person name="Rathjen J."/>
            <person name="Taylor J.M."/>
            <person name="Park R.F."/>
            <person name="Dodds P.N."/>
            <person name="Hirsch C.D."/>
            <person name="Kianian S.F."/>
            <person name="Figueroa M."/>
        </authorList>
    </citation>
    <scope>NUCLEOTIDE SEQUENCE [LARGE SCALE GENOMIC DNA]</scope>
    <source>
        <strain evidence="2">12SD80</strain>
    </source>
</reference>
<dbReference type="Proteomes" id="UP000235392">
    <property type="component" value="Unassembled WGS sequence"/>
</dbReference>
<feature type="compositionally biased region" description="Pro residues" evidence="1">
    <location>
        <begin position="81"/>
        <end position="91"/>
    </location>
</feature>
<gene>
    <name evidence="2" type="ORF">PCASD_24245</name>
</gene>
<feature type="compositionally biased region" description="Pro residues" evidence="1">
    <location>
        <begin position="18"/>
        <end position="30"/>
    </location>
</feature>
<protein>
    <submittedName>
        <fullName evidence="2">Uncharacterized protein</fullName>
    </submittedName>
</protein>
<accession>A0A2N5THQ8</accession>
<evidence type="ECO:0000313" key="2">
    <source>
        <dbReference type="EMBL" id="PLW25021.1"/>
    </source>
</evidence>
<feature type="compositionally biased region" description="Polar residues" evidence="1">
    <location>
        <begin position="1"/>
        <end position="10"/>
    </location>
</feature>
<organism evidence="2 3">
    <name type="scientific">Puccinia coronata f. sp. avenae</name>
    <dbReference type="NCBI Taxonomy" id="200324"/>
    <lineage>
        <taxon>Eukaryota</taxon>
        <taxon>Fungi</taxon>
        <taxon>Dikarya</taxon>
        <taxon>Basidiomycota</taxon>
        <taxon>Pucciniomycotina</taxon>
        <taxon>Pucciniomycetes</taxon>
        <taxon>Pucciniales</taxon>
        <taxon>Pucciniaceae</taxon>
        <taxon>Puccinia</taxon>
    </lineage>
</organism>
<dbReference type="AlphaFoldDB" id="A0A2N5THQ8"/>
<proteinExistence type="predicted"/>
<feature type="region of interest" description="Disordered" evidence="1">
    <location>
        <begin position="1"/>
        <end position="97"/>
    </location>
</feature>
<dbReference type="EMBL" id="PGCI01000577">
    <property type="protein sequence ID" value="PLW25021.1"/>
    <property type="molecule type" value="Genomic_DNA"/>
</dbReference>
<name>A0A2N5THQ8_9BASI</name>